<dbReference type="PANTHER" id="PTHR10211:SF0">
    <property type="entry name" value="DEOXYRIBODIPYRIMIDINE PHOTO-LYASE"/>
    <property type="match status" value="1"/>
</dbReference>
<dbReference type="InterPro" id="IPR036155">
    <property type="entry name" value="Crypto/Photolyase_N_sf"/>
</dbReference>
<comment type="caution">
    <text evidence="16">The sequence shown here is derived from an EMBL/GenBank/DDBJ whole genome shotgun (WGS) entry which is preliminary data.</text>
</comment>
<dbReference type="Gene3D" id="3.40.50.620">
    <property type="entry name" value="HUPs"/>
    <property type="match status" value="1"/>
</dbReference>
<evidence type="ECO:0000256" key="7">
    <source>
        <dbReference type="ARBA" id="ARBA00022827"/>
    </source>
</evidence>
<evidence type="ECO:0000256" key="14">
    <source>
        <dbReference type="ARBA" id="ARBA00083107"/>
    </source>
</evidence>
<dbReference type="FunFam" id="1.10.579.10:FF:000002">
    <property type="entry name" value="Deoxyribodipyrimidine photolyase"/>
    <property type="match status" value="1"/>
</dbReference>
<keyword evidence="7" id="KW-0274">FAD</keyword>
<feature type="domain" description="Photolyase/cryptochrome alpha/beta" evidence="15">
    <location>
        <begin position="53"/>
        <end position="218"/>
    </location>
</feature>
<keyword evidence="8" id="KW-0238">DNA-binding</keyword>
<evidence type="ECO:0000256" key="6">
    <source>
        <dbReference type="ARBA" id="ARBA00022763"/>
    </source>
</evidence>
<dbReference type="GO" id="GO:0003904">
    <property type="term" value="F:deoxyribodipyrimidine photo-lyase activity"/>
    <property type="evidence" value="ECO:0007669"/>
    <property type="project" value="UniProtKB-EC"/>
</dbReference>
<dbReference type="GO" id="GO:0000719">
    <property type="term" value="P:photoreactive repair"/>
    <property type="evidence" value="ECO:0007669"/>
    <property type="project" value="TreeGrafter"/>
</dbReference>
<dbReference type="PANTHER" id="PTHR10211">
    <property type="entry name" value="DEOXYRIBODIPYRIMIDINE PHOTOLYASE"/>
    <property type="match status" value="1"/>
</dbReference>
<proteinExistence type="inferred from homology"/>
<reference evidence="16" key="1">
    <citation type="submission" date="2024-06" db="EMBL/GenBank/DDBJ databases">
        <authorList>
            <person name="Liu X."/>
            <person name="Lenzi L."/>
            <person name="Haldenby T S."/>
            <person name="Uol C."/>
        </authorList>
    </citation>
    <scope>NUCLEOTIDE SEQUENCE</scope>
</reference>
<evidence type="ECO:0000256" key="13">
    <source>
        <dbReference type="ARBA" id="ARBA00059220"/>
    </source>
</evidence>
<evidence type="ECO:0000256" key="1">
    <source>
        <dbReference type="ARBA" id="ARBA00001974"/>
    </source>
</evidence>
<dbReference type="PROSITE" id="PS51645">
    <property type="entry name" value="PHR_CRY_ALPHA_BETA"/>
    <property type="match status" value="1"/>
</dbReference>
<dbReference type="GO" id="GO:0003677">
    <property type="term" value="F:DNA binding"/>
    <property type="evidence" value="ECO:0007669"/>
    <property type="project" value="UniProtKB-KW"/>
</dbReference>
<dbReference type="Gene3D" id="1.10.579.10">
    <property type="entry name" value="DNA Cyclobutane Dipyrimidine Photolyase, subunit A, domain 3"/>
    <property type="match status" value="1"/>
</dbReference>
<evidence type="ECO:0000256" key="10">
    <source>
        <dbReference type="ARBA" id="ARBA00023239"/>
    </source>
</evidence>
<gene>
    <name evidence="16" type="ORF">CDAUBV1_LOCUS6364</name>
</gene>
<evidence type="ECO:0000313" key="16">
    <source>
        <dbReference type="EMBL" id="CAL5133079.1"/>
    </source>
</evidence>
<evidence type="ECO:0000256" key="4">
    <source>
        <dbReference type="ARBA" id="ARBA00014046"/>
    </source>
</evidence>
<dbReference type="SUPFAM" id="SSF52425">
    <property type="entry name" value="Cryptochrome/photolyase, N-terminal domain"/>
    <property type="match status" value="2"/>
</dbReference>
<keyword evidence="6" id="KW-0227">DNA damage</keyword>
<comment type="cofactor">
    <cofactor evidence="1">
        <name>FAD</name>
        <dbReference type="ChEBI" id="CHEBI:57692"/>
    </cofactor>
</comment>
<sequence>MSCSSSFVENVAAKRLLTAPSVAQFKFAKSRVRLIHGLEVLPDTPGEDRHKSGGMLYWMMRDQRVQDNWAFLYAQRLALKFEVPLSVCFVLAPCYQADTLRHFSFMIDGLAEVEQECRSLNIPFYLINAIATITREESSLGVSRRWSSDPSGKNSEQLFGGPQVAQGIKNLVKKLNIACIVTDFSPLRTQLAWTENLLQTLPAHIPVCQIDAHNIVPVWCGSNKLEYTARTIRPKLFEQTARFLTEFPPVVSHPFSNTAVSTLELTDWEAIKSDYWGDRNVCPVSWAIPGTTAGFGVLRSFIDERLKDFDSHRNNPDSPALSCLSPWFHFGQLAPQRAILEVSAVQKKYGRSADVFFEEAFNRRELADNYCFYNPHYDSFQGVREWAKDTLMKHAEDKREVAYTKSQLEEAQTADDLWNAAQRQLLHEGKMHGFLRQYWAKKILEWCADGPEVAIDWAIYFNDRYSLDGTDPNGYVGIMWAICGVHDQGWPERKIFGKVRYMCYNGCKKWFSVPNFVSKYLK</sequence>
<dbReference type="EC" id="4.1.99.3" evidence="3"/>
<dbReference type="AlphaFoldDB" id="A0AAV2TAJ4"/>
<dbReference type="InterPro" id="IPR014729">
    <property type="entry name" value="Rossmann-like_a/b/a_fold"/>
</dbReference>
<comment type="catalytic activity">
    <reaction evidence="12">
        <text>cyclobutadipyrimidine (in DNA) = 2 pyrimidine residues (in DNA).</text>
        <dbReference type="EC" id="4.1.99.3"/>
    </reaction>
</comment>
<dbReference type="Pfam" id="PF00875">
    <property type="entry name" value="DNA_photolyase"/>
    <property type="match status" value="1"/>
</dbReference>
<dbReference type="InterPro" id="IPR006050">
    <property type="entry name" value="DNA_photolyase_N"/>
</dbReference>
<evidence type="ECO:0000256" key="3">
    <source>
        <dbReference type="ARBA" id="ARBA00013149"/>
    </source>
</evidence>
<dbReference type="Proteomes" id="UP001497525">
    <property type="component" value="Unassembled WGS sequence"/>
</dbReference>
<name>A0AAV2TAJ4_CALDB</name>
<accession>A0AAV2TAJ4</accession>
<evidence type="ECO:0000256" key="9">
    <source>
        <dbReference type="ARBA" id="ARBA00023204"/>
    </source>
</evidence>
<dbReference type="InterPro" id="IPR052219">
    <property type="entry name" value="Photolyase_Class-2"/>
</dbReference>
<evidence type="ECO:0000256" key="12">
    <source>
        <dbReference type="ARBA" id="ARBA00033999"/>
    </source>
</evidence>
<keyword evidence="10" id="KW-0456">Lyase</keyword>
<comment type="function">
    <text evidence="13">Involved in repair of UV radiation-induced DNA damage. Catalyzes the light-dependent monomerization (300-600 nm) of cyclobutyl pyrimidine dimers (in cis-syn configuration), which are formed between adjacent bases on the same DNA strand upon exposure to ultraviolet radiation.</text>
</comment>
<keyword evidence="9" id="KW-0234">DNA repair</keyword>
<dbReference type="SUPFAM" id="SSF48173">
    <property type="entry name" value="Cryptochrome/photolyase FAD-binding domain"/>
    <property type="match status" value="1"/>
</dbReference>
<evidence type="ECO:0000256" key="5">
    <source>
        <dbReference type="ARBA" id="ARBA00022630"/>
    </source>
</evidence>
<organism evidence="16 17">
    <name type="scientific">Calicophoron daubneyi</name>
    <name type="common">Rumen fluke</name>
    <name type="synonym">Paramphistomum daubneyi</name>
    <dbReference type="NCBI Taxonomy" id="300641"/>
    <lineage>
        <taxon>Eukaryota</taxon>
        <taxon>Metazoa</taxon>
        <taxon>Spiralia</taxon>
        <taxon>Lophotrochozoa</taxon>
        <taxon>Platyhelminthes</taxon>
        <taxon>Trematoda</taxon>
        <taxon>Digenea</taxon>
        <taxon>Plagiorchiida</taxon>
        <taxon>Pronocephalata</taxon>
        <taxon>Paramphistomoidea</taxon>
        <taxon>Paramphistomidae</taxon>
        <taxon>Calicophoron</taxon>
    </lineage>
</organism>
<dbReference type="InterPro" id="IPR036134">
    <property type="entry name" value="Crypto/Photolyase_FAD-like_sf"/>
</dbReference>
<evidence type="ECO:0000256" key="11">
    <source>
        <dbReference type="ARBA" id="ARBA00031671"/>
    </source>
</evidence>
<protein>
    <recommendedName>
        <fullName evidence="4">Deoxyribodipyrimidine photo-lyase</fullName>
        <ecNumber evidence="3">4.1.99.3</ecNumber>
    </recommendedName>
    <alternativeName>
        <fullName evidence="11">DNA photolyase</fullName>
    </alternativeName>
    <alternativeName>
        <fullName evidence="14">Photoreactivating enzyme</fullName>
    </alternativeName>
</protein>
<evidence type="ECO:0000313" key="17">
    <source>
        <dbReference type="Proteomes" id="UP001497525"/>
    </source>
</evidence>
<evidence type="ECO:0000256" key="2">
    <source>
        <dbReference type="ARBA" id="ARBA00006409"/>
    </source>
</evidence>
<evidence type="ECO:0000256" key="8">
    <source>
        <dbReference type="ARBA" id="ARBA00023125"/>
    </source>
</evidence>
<evidence type="ECO:0000259" key="15">
    <source>
        <dbReference type="PROSITE" id="PS51645"/>
    </source>
</evidence>
<dbReference type="Gene3D" id="1.25.40.80">
    <property type="match status" value="1"/>
</dbReference>
<keyword evidence="5" id="KW-0285">Flavoprotein</keyword>
<dbReference type="FunFam" id="1.25.40.80:FF:000004">
    <property type="entry name" value="Deoxyribodipyrimidine photolyase"/>
    <property type="match status" value="1"/>
</dbReference>
<dbReference type="EMBL" id="CAXLJL010000156">
    <property type="protein sequence ID" value="CAL5133079.1"/>
    <property type="molecule type" value="Genomic_DNA"/>
</dbReference>
<comment type="similarity">
    <text evidence="2">Belongs to the DNA photolyase class-2 family.</text>
</comment>